<organism evidence="14 15">
    <name type="scientific">Cognaticolwellia beringensis</name>
    <dbReference type="NCBI Taxonomy" id="1967665"/>
    <lineage>
        <taxon>Bacteria</taxon>
        <taxon>Pseudomonadati</taxon>
        <taxon>Pseudomonadota</taxon>
        <taxon>Gammaproteobacteria</taxon>
        <taxon>Alteromonadales</taxon>
        <taxon>Colwelliaceae</taxon>
        <taxon>Cognaticolwellia</taxon>
    </lineage>
</organism>
<dbReference type="EC" id="2.7.13.3" evidence="3"/>
<evidence type="ECO:0000256" key="2">
    <source>
        <dbReference type="ARBA" id="ARBA00004141"/>
    </source>
</evidence>
<feature type="domain" description="Histidine kinase" evidence="13">
    <location>
        <begin position="232"/>
        <end position="436"/>
    </location>
</feature>
<dbReference type="InterPro" id="IPR036097">
    <property type="entry name" value="HisK_dim/P_sf"/>
</dbReference>
<comment type="subcellular location">
    <subcellularLocation>
        <location evidence="2">Membrane</location>
        <topology evidence="2">Multi-pass membrane protein</topology>
    </subcellularLocation>
</comment>
<dbReference type="SUPFAM" id="SSF55874">
    <property type="entry name" value="ATPase domain of HSP90 chaperone/DNA topoisomerase II/histidine kinase"/>
    <property type="match status" value="1"/>
</dbReference>
<evidence type="ECO:0000256" key="12">
    <source>
        <dbReference type="SAM" id="Phobius"/>
    </source>
</evidence>
<dbReference type="InterPro" id="IPR036890">
    <property type="entry name" value="HATPase_C_sf"/>
</dbReference>
<evidence type="ECO:0000313" key="15">
    <source>
        <dbReference type="Proteomes" id="UP000202259"/>
    </source>
</evidence>
<reference evidence="14 15" key="1">
    <citation type="submission" date="2017-08" db="EMBL/GenBank/DDBJ databases">
        <title>Complete genome of Colwellia sp. NB097-1, a psychrophile bacterium ioslated from Bering Sea.</title>
        <authorList>
            <person name="Chen X."/>
        </authorList>
    </citation>
    <scope>NUCLEOTIDE SEQUENCE [LARGE SCALE GENOMIC DNA]</scope>
    <source>
        <strain evidence="14 15">NB097-1</strain>
    </source>
</reference>
<dbReference type="EMBL" id="CP020465">
    <property type="protein sequence ID" value="ASP49459.1"/>
    <property type="molecule type" value="Genomic_DNA"/>
</dbReference>
<dbReference type="InterPro" id="IPR050428">
    <property type="entry name" value="TCS_sensor_his_kinase"/>
</dbReference>
<evidence type="ECO:0000256" key="11">
    <source>
        <dbReference type="ARBA" id="ARBA00023012"/>
    </source>
</evidence>
<dbReference type="Pfam" id="PF02518">
    <property type="entry name" value="HATPase_c"/>
    <property type="match status" value="1"/>
</dbReference>
<dbReference type="SMART" id="SM00388">
    <property type="entry name" value="HisKA"/>
    <property type="match status" value="1"/>
</dbReference>
<dbReference type="InterPro" id="IPR003594">
    <property type="entry name" value="HATPase_dom"/>
</dbReference>
<dbReference type="PANTHER" id="PTHR45436:SF14">
    <property type="entry name" value="SENSOR PROTEIN QSEC"/>
    <property type="match status" value="1"/>
</dbReference>
<keyword evidence="11" id="KW-0902">Two-component regulatory system</keyword>
<keyword evidence="12" id="KW-0472">Membrane</keyword>
<proteinExistence type="predicted"/>
<evidence type="ECO:0000313" key="14">
    <source>
        <dbReference type="EMBL" id="ASP49459.1"/>
    </source>
</evidence>
<keyword evidence="7" id="KW-0547">Nucleotide-binding</keyword>
<dbReference type="PROSITE" id="PS50109">
    <property type="entry name" value="HIS_KIN"/>
    <property type="match status" value="1"/>
</dbReference>
<dbReference type="SUPFAM" id="SSF47384">
    <property type="entry name" value="Homodimeric domain of signal transducing histidine kinase"/>
    <property type="match status" value="1"/>
</dbReference>
<dbReference type="CDD" id="cd00082">
    <property type="entry name" value="HisKA"/>
    <property type="match status" value="1"/>
</dbReference>
<evidence type="ECO:0000256" key="10">
    <source>
        <dbReference type="ARBA" id="ARBA00022989"/>
    </source>
</evidence>
<protein>
    <recommendedName>
        <fullName evidence="3">histidine kinase</fullName>
        <ecNumber evidence="3">2.7.13.3</ecNumber>
    </recommendedName>
</protein>
<feature type="transmembrane region" description="Helical" evidence="12">
    <location>
        <begin position="7"/>
        <end position="27"/>
    </location>
</feature>
<keyword evidence="15" id="KW-1185">Reference proteome</keyword>
<gene>
    <name evidence="14" type="ORF">B5D82_17775</name>
</gene>
<dbReference type="PANTHER" id="PTHR45436">
    <property type="entry name" value="SENSOR HISTIDINE KINASE YKOH"/>
    <property type="match status" value="1"/>
</dbReference>
<evidence type="ECO:0000256" key="7">
    <source>
        <dbReference type="ARBA" id="ARBA00022741"/>
    </source>
</evidence>
<comment type="catalytic activity">
    <reaction evidence="1">
        <text>ATP + protein L-histidine = ADP + protein N-phospho-L-histidine.</text>
        <dbReference type="EC" id="2.7.13.3"/>
    </reaction>
</comment>
<dbReference type="OrthoDB" id="9809766at2"/>
<dbReference type="AlphaFoldDB" id="A0A222GC51"/>
<evidence type="ECO:0000256" key="1">
    <source>
        <dbReference type="ARBA" id="ARBA00000085"/>
    </source>
</evidence>
<keyword evidence="9" id="KW-0067">ATP-binding</keyword>
<evidence type="ECO:0000256" key="5">
    <source>
        <dbReference type="ARBA" id="ARBA00022679"/>
    </source>
</evidence>
<dbReference type="Proteomes" id="UP000202259">
    <property type="component" value="Chromosome"/>
</dbReference>
<evidence type="ECO:0000256" key="4">
    <source>
        <dbReference type="ARBA" id="ARBA00022553"/>
    </source>
</evidence>
<dbReference type="Gene3D" id="1.10.287.130">
    <property type="match status" value="1"/>
</dbReference>
<keyword evidence="10 12" id="KW-1133">Transmembrane helix</keyword>
<evidence type="ECO:0000256" key="3">
    <source>
        <dbReference type="ARBA" id="ARBA00012438"/>
    </source>
</evidence>
<sequence>MSLRLRLTILVAAVFIGFWLLASIWMVTGLSHKLDASFDKRLESTAIMLSNILAHVPQSAMSASLPAIMEANEVGTAKGLTCQISSLHGSIIATSNSSTFPNSTAVESGFNYIQAESTSWRTFTLITSQHKITIADKVSERDSLYYDLLKSILIPPALAILITLGLLWFAIGKGIKPIMLLTSALEKRGSEDLAPIQIQQPLKELQPLINSQNALMARLAKVISREKQFTSNAAHELRTPLAGILAQAQLAELTTGDKQQRALLQVSKSTKRLNSILDNLLLLANIEASTQVHTDESWSVELLIKNMINETSQGSERIAYSLQGKELISFIPSAMIAIVCRNLIDNALKYSPPETPILMAINATESLLNINVSNTANVTATDIAKMTTRFWRSGSAGGAGLGLSIVETIAINYKGSITLTNGDNTFVARFSIPLTAIKIA</sequence>
<keyword evidence="5" id="KW-0808">Transferase</keyword>
<dbReference type="Pfam" id="PF00512">
    <property type="entry name" value="HisKA"/>
    <property type="match status" value="1"/>
</dbReference>
<feature type="transmembrane region" description="Helical" evidence="12">
    <location>
        <begin position="152"/>
        <end position="171"/>
    </location>
</feature>
<evidence type="ECO:0000256" key="9">
    <source>
        <dbReference type="ARBA" id="ARBA00022840"/>
    </source>
</evidence>
<accession>A0A222GC51</accession>
<keyword evidence="8 14" id="KW-0418">Kinase</keyword>
<keyword evidence="4" id="KW-0597">Phosphoprotein</keyword>
<dbReference type="Gene3D" id="3.30.565.10">
    <property type="entry name" value="Histidine kinase-like ATPase, C-terminal domain"/>
    <property type="match status" value="1"/>
</dbReference>
<dbReference type="GO" id="GO:0005886">
    <property type="term" value="C:plasma membrane"/>
    <property type="evidence" value="ECO:0007669"/>
    <property type="project" value="TreeGrafter"/>
</dbReference>
<dbReference type="RefSeq" id="WP_081153477.1">
    <property type="nucleotide sequence ID" value="NZ_CP020465.1"/>
</dbReference>
<dbReference type="InterPro" id="IPR005467">
    <property type="entry name" value="His_kinase_dom"/>
</dbReference>
<dbReference type="GO" id="GO:0005524">
    <property type="term" value="F:ATP binding"/>
    <property type="evidence" value="ECO:0007669"/>
    <property type="project" value="UniProtKB-KW"/>
</dbReference>
<evidence type="ECO:0000256" key="8">
    <source>
        <dbReference type="ARBA" id="ARBA00022777"/>
    </source>
</evidence>
<keyword evidence="6 12" id="KW-0812">Transmembrane</keyword>
<name>A0A222GC51_9GAMM</name>
<dbReference type="InterPro" id="IPR003661">
    <property type="entry name" value="HisK_dim/P_dom"/>
</dbReference>
<dbReference type="GO" id="GO:0000155">
    <property type="term" value="F:phosphorelay sensor kinase activity"/>
    <property type="evidence" value="ECO:0007669"/>
    <property type="project" value="InterPro"/>
</dbReference>
<evidence type="ECO:0000259" key="13">
    <source>
        <dbReference type="PROSITE" id="PS50109"/>
    </source>
</evidence>
<evidence type="ECO:0000256" key="6">
    <source>
        <dbReference type="ARBA" id="ARBA00022692"/>
    </source>
</evidence>
<dbReference type="SMART" id="SM00387">
    <property type="entry name" value="HATPase_c"/>
    <property type="match status" value="1"/>
</dbReference>
<dbReference type="KEGG" id="cber:B5D82_17775"/>